<dbReference type="AlphaFoldDB" id="A0AAI9DRP0"/>
<reference evidence="1" key="1">
    <citation type="submission" date="2024-02" db="EMBL/GenBank/DDBJ databases">
        <authorList>
            <consortium name="Clinical and Environmental Microbiology Branch: Whole genome sequencing antimicrobial resistance pathogens in the healthcare setting"/>
        </authorList>
    </citation>
    <scope>NUCLEOTIDE SEQUENCE</scope>
    <source>
        <strain evidence="1">2021DK-00143</strain>
    </source>
</reference>
<evidence type="ECO:0000313" key="1">
    <source>
        <dbReference type="EMBL" id="EML1474669.1"/>
    </source>
</evidence>
<dbReference type="RefSeq" id="WP_072065006.1">
    <property type="nucleotide sequence ID" value="NZ_CACVCI010000001.1"/>
</dbReference>
<protein>
    <submittedName>
        <fullName evidence="1">Uncharacterized protein</fullName>
    </submittedName>
</protein>
<proteinExistence type="predicted"/>
<dbReference type="EMBL" id="ABLOKC030000068">
    <property type="protein sequence ID" value="EML1474669.1"/>
    <property type="molecule type" value="Genomic_DNA"/>
</dbReference>
<sequence>MNNNVSIIDEKKYPIAWRFNSEDCSLSFNEKRKIIFLNEIESEKLWNITFPFDHLMKMDSSFCYVIEKTELDFYCHKESSLFFYDKLVDVSFVFFFWGKRSSAIVPVDIFVKSWGDFFYPSDETSIALIPNRKKIIFSYEETFFYADILE</sequence>
<comment type="caution">
    <text evidence="1">The sequence shown here is derived from an EMBL/GenBank/DDBJ whole genome shotgun (WGS) entry which is preliminary data.</text>
</comment>
<accession>A0AAI9DRP0</accession>
<organism evidence="1">
    <name type="scientific">Pluralibacter gergoviae</name>
    <name type="common">Enterobacter gergoviae</name>
    <dbReference type="NCBI Taxonomy" id="61647"/>
    <lineage>
        <taxon>Bacteria</taxon>
        <taxon>Pseudomonadati</taxon>
        <taxon>Pseudomonadota</taxon>
        <taxon>Gammaproteobacteria</taxon>
        <taxon>Enterobacterales</taxon>
        <taxon>Enterobacteriaceae</taxon>
        <taxon>Pluralibacter</taxon>
    </lineage>
</organism>
<gene>
    <name evidence="1" type="ORF">QEG54_005524</name>
</gene>
<name>A0AAI9DRP0_PLUGE</name>